<proteinExistence type="predicted"/>
<dbReference type="InterPro" id="IPR018745">
    <property type="entry name" value="MpsC"/>
</dbReference>
<dbReference type="Proteomes" id="UP000729733">
    <property type="component" value="Unassembled WGS sequence"/>
</dbReference>
<evidence type="ECO:0000313" key="3">
    <source>
        <dbReference type="Proteomes" id="UP000729733"/>
    </source>
</evidence>
<feature type="domain" description="Na+-translocating membrane potential-generating system MpsC" evidence="1">
    <location>
        <begin position="7"/>
        <end position="116"/>
    </location>
</feature>
<reference evidence="2" key="1">
    <citation type="journal article" date="2021" name="Antonie Van Leeuwenhoek">
        <title>Draft genome and description of Waterburya agarophytonicola gen. nov. sp. nov. (Pleurocapsales, Cyanobacteria): a seaweed symbiont.</title>
        <authorList>
            <person name="Bonthond G."/>
            <person name="Shalygin S."/>
            <person name="Bayer T."/>
            <person name="Weinberger F."/>
        </authorList>
    </citation>
    <scope>NUCLEOTIDE SEQUENCE</scope>
    <source>
        <strain evidence="2">KI4</strain>
    </source>
</reference>
<keyword evidence="3" id="KW-1185">Reference proteome</keyword>
<evidence type="ECO:0000259" key="1">
    <source>
        <dbReference type="Pfam" id="PF10057"/>
    </source>
</evidence>
<sequence length="134" mass="15018">MNQKLPTSGEVERKLSQNILKLYKQELEHLPGKITCQLFDNQLAVVIENALTAVEKTLAEAEDQGKTVEKLNLAINDVIEFKLKDLIEEILAVKVQDILFDTTLETGRTGAIVTLENPPQVRNPESIPKNKINN</sequence>
<dbReference type="EMBL" id="JADWDC010000087">
    <property type="protein sequence ID" value="MCC0179488.1"/>
    <property type="molecule type" value="Genomic_DNA"/>
</dbReference>
<dbReference type="RefSeq" id="WP_229642589.1">
    <property type="nucleotide sequence ID" value="NZ_JADWDC010000087.1"/>
</dbReference>
<protein>
    <submittedName>
        <fullName evidence="2">DUF2294 domain-containing protein</fullName>
    </submittedName>
</protein>
<accession>A0A964FLN6</accession>
<name>A0A964FLN6_9CYAN</name>
<dbReference type="Pfam" id="PF10057">
    <property type="entry name" value="MpsC"/>
    <property type="match status" value="1"/>
</dbReference>
<dbReference type="AlphaFoldDB" id="A0A964FLN6"/>
<comment type="caution">
    <text evidence="2">The sequence shown here is derived from an EMBL/GenBank/DDBJ whole genome shotgun (WGS) entry which is preliminary data.</text>
</comment>
<gene>
    <name evidence="2" type="ORF">I4641_21240</name>
</gene>
<evidence type="ECO:0000313" key="2">
    <source>
        <dbReference type="EMBL" id="MCC0179488.1"/>
    </source>
</evidence>
<organism evidence="2 3">
    <name type="scientific">Waterburya agarophytonicola KI4</name>
    <dbReference type="NCBI Taxonomy" id="2874699"/>
    <lineage>
        <taxon>Bacteria</taxon>
        <taxon>Bacillati</taxon>
        <taxon>Cyanobacteriota</taxon>
        <taxon>Cyanophyceae</taxon>
        <taxon>Pleurocapsales</taxon>
        <taxon>Hyellaceae</taxon>
        <taxon>Waterburya</taxon>
        <taxon>Waterburya agarophytonicola</taxon>
    </lineage>
</organism>